<evidence type="ECO:0000313" key="2">
    <source>
        <dbReference type="EMBL" id="GAA2174302.1"/>
    </source>
</evidence>
<accession>A0ABN3ASP9</accession>
<sequence>MTAFARVRLALLAIATMLLLPAFTAVEATEAAWNDSEHGSVAGLSSTNLVGPVKRDCPTGLGSFTVRWTQPAGGVAAGYVLTATNVATNAVTTYTAGSGATQIPVTTLLGSVTGATYTLRLTRELGGWSSPVLQGTATVYLAGLTAACSWNP</sequence>
<dbReference type="EMBL" id="BAAAQT010000006">
    <property type="protein sequence ID" value="GAA2174302.1"/>
    <property type="molecule type" value="Genomic_DNA"/>
</dbReference>
<evidence type="ECO:0008006" key="4">
    <source>
        <dbReference type="Google" id="ProtNLM"/>
    </source>
</evidence>
<feature type="signal peptide" evidence="1">
    <location>
        <begin position="1"/>
        <end position="24"/>
    </location>
</feature>
<protein>
    <recommendedName>
        <fullName evidence="4">Fibronectin type-III domain-containing protein</fullName>
    </recommendedName>
</protein>
<name>A0ABN3ASP9_9MICO</name>
<comment type="caution">
    <text evidence="2">The sequence shown here is derived from an EMBL/GenBank/DDBJ whole genome shotgun (WGS) entry which is preliminary data.</text>
</comment>
<gene>
    <name evidence="2" type="ORF">GCM10009846_19730</name>
</gene>
<keyword evidence="3" id="KW-1185">Reference proteome</keyword>
<dbReference type="Proteomes" id="UP001501599">
    <property type="component" value="Unassembled WGS sequence"/>
</dbReference>
<evidence type="ECO:0000256" key="1">
    <source>
        <dbReference type="SAM" id="SignalP"/>
    </source>
</evidence>
<proteinExistence type="predicted"/>
<dbReference type="SUPFAM" id="SSF49265">
    <property type="entry name" value="Fibronectin type III"/>
    <property type="match status" value="1"/>
</dbReference>
<reference evidence="2 3" key="1">
    <citation type="journal article" date="2019" name="Int. J. Syst. Evol. Microbiol.">
        <title>The Global Catalogue of Microorganisms (GCM) 10K type strain sequencing project: providing services to taxonomists for standard genome sequencing and annotation.</title>
        <authorList>
            <consortium name="The Broad Institute Genomics Platform"/>
            <consortium name="The Broad Institute Genome Sequencing Center for Infectious Disease"/>
            <person name="Wu L."/>
            <person name="Ma J."/>
        </authorList>
    </citation>
    <scope>NUCLEOTIDE SEQUENCE [LARGE SCALE GENOMIC DNA]</scope>
    <source>
        <strain evidence="2 3">JCM 16026</strain>
    </source>
</reference>
<organism evidence="2 3">
    <name type="scientific">Agrococcus versicolor</name>
    <dbReference type="NCBI Taxonomy" id="501482"/>
    <lineage>
        <taxon>Bacteria</taxon>
        <taxon>Bacillati</taxon>
        <taxon>Actinomycetota</taxon>
        <taxon>Actinomycetes</taxon>
        <taxon>Micrococcales</taxon>
        <taxon>Microbacteriaceae</taxon>
        <taxon>Agrococcus</taxon>
    </lineage>
</organism>
<dbReference type="RefSeq" id="WP_344343113.1">
    <property type="nucleotide sequence ID" value="NZ_BAAAQT010000006.1"/>
</dbReference>
<evidence type="ECO:0000313" key="3">
    <source>
        <dbReference type="Proteomes" id="UP001501599"/>
    </source>
</evidence>
<dbReference type="InterPro" id="IPR036116">
    <property type="entry name" value="FN3_sf"/>
</dbReference>
<keyword evidence="1" id="KW-0732">Signal</keyword>
<feature type="chain" id="PRO_5045903382" description="Fibronectin type-III domain-containing protein" evidence="1">
    <location>
        <begin position="25"/>
        <end position="152"/>
    </location>
</feature>